<sequence length="317" mass="36970">MNKFIIILTTLLTLTTATKAMSYSQAREQALFLTDKMAYELNLNEEQYDAAYEVNLDYLMSINTYDDLYGTYWTQRNLDFSYILLDWQYRAFCAATYFYRPLYWTSGVWHFAIYARYPRRDYFYFSHPTVYISYRGGHSWHHNGGCSWYKGRTFNHGSINRGHGMRDRFDRGDYGRGHKGAFSGRDRDNRRPRENGWGRNFNRRPENIKTIQNVKGNINGSNLKGQKSFRRNNRESSTRTTARPRPNGNGSMNFNRNRRQGISRQIKTPNNTFSPQRSTKSFSGNRSTPTRSFKSSGSSSRKSSSGGNSGRHFGGRR</sequence>
<evidence type="ECO:0000313" key="4">
    <source>
        <dbReference type="Proteomes" id="UP000036951"/>
    </source>
</evidence>
<feature type="signal peptide" evidence="2">
    <location>
        <begin position="1"/>
        <end position="20"/>
    </location>
</feature>
<evidence type="ECO:0000256" key="1">
    <source>
        <dbReference type="SAM" id="MobiDB-lite"/>
    </source>
</evidence>
<keyword evidence="2" id="KW-0732">Signal</keyword>
<dbReference type="EMBL" id="LFQU01000009">
    <property type="protein sequence ID" value="KOO68755.1"/>
    <property type="molecule type" value="Genomic_DNA"/>
</dbReference>
<gene>
    <name evidence="3" type="ORF">ACU52_06215</name>
</gene>
<name>A0A8E1QXX1_9BACT</name>
<proteinExistence type="predicted"/>
<feature type="compositionally biased region" description="Basic and acidic residues" evidence="1">
    <location>
        <begin position="184"/>
        <end position="196"/>
    </location>
</feature>
<comment type="caution">
    <text evidence="3">The sequence shown here is derived from an EMBL/GenBank/DDBJ whole genome shotgun (WGS) entry which is preliminary data.</text>
</comment>
<feature type="compositionally biased region" description="Polar residues" evidence="1">
    <location>
        <begin position="209"/>
        <end position="225"/>
    </location>
</feature>
<feature type="compositionally biased region" description="Low complexity" evidence="1">
    <location>
        <begin position="291"/>
        <end position="306"/>
    </location>
</feature>
<evidence type="ECO:0000313" key="3">
    <source>
        <dbReference type="EMBL" id="KOO68755.1"/>
    </source>
</evidence>
<accession>A0A8E1QXX1</accession>
<feature type="chain" id="PRO_5034968891" description="DUF3300 domain-containing protein" evidence="2">
    <location>
        <begin position="21"/>
        <end position="317"/>
    </location>
</feature>
<dbReference type="AlphaFoldDB" id="A0A8E1QXX1"/>
<keyword evidence="4" id="KW-1185">Reference proteome</keyword>
<evidence type="ECO:0008006" key="5">
    <source>
        <dbReference type="Google" id="ProtNLM"/>
    </source>
</evidence>
<evidence type="ECO:0000256" key="2">
    <source>
        <dbReference type="SAM" id="SignalP"/>
    </source>
</evidence>
<feature type="compositionally biased region" description="Polar residues" evidence="1">
    <location>
        <begin position="262"/>
        <end position="290"/>
    </location>
</feature>
<reference evidence="3 4" key="1">
    <citation type="submission" date="2015-06" db="EMBL/GenBank/DDBJ databases">
        <title>Prevotella sp. 109, sp. nov., a novel member of the family Prevotellaceae isolated from human faeces.</title>
        <authorList>
            <person name="Shkoporov A.N."/>
            <person name="Chaplin A.V."/>
            <person name="Kafarskaia L.I."/>
            <person name="Efimov B.A."/>
        </authorList>
    </citation>
    <scope>NUCLEOTIDE SEQUENCE [LARGE SCALE GENOMIC DNA]</scope>
    <source>
        <strain evidence="3 4">109</strain>
    </source>
</reference>
<protein>
    <recommendedName>
        <fullName evidence="5">DUF3300 domain-containing protein</fullName>
    </recommendedName>
</protein>
<dbReference type="Proteomes" id="UP000036951">
    <property type="component" value="Unassembled WGS sequence"/>
</dbReference>
<organism evidence="3 4">
    <name type="scientific">Xylanibacter rarus</name>
    <dbReference type="NCBI Taxonomy" id="1676614"/>
    <lineage>
        <taxon>Bacteria</taxon>
        <taxon>Pseudomonadati</taxon>
        <taxon>Bacteroidota</taxon>
        <taxon>Bacteroidia</taxon>
        <taxon>Bacteroidales</taxon>
        <taxon>Prevotellaceae</taxon>
        <taxon>Xylanibacter</taxon>
    </lineage>
</organism>
<dbReference type="OrthoDB" id="1068046at2"/>
<feature type="region of interest" description="Disordered" evidence="1">
    <location>
        <begin position="168"/>
        <end position="317"/>
    </location>
</feature>
<dbReference type="RefSeq" id="WP_053398151.1">
    <property type="nucleotide sequence ID" value="NZ_LFQU01000009.1"/>
</dbReference>